<reference evidence="1 2" key="1">
    <citation type="submission" date="2024-06" db="EMBL/GenBank/DDBJ databases">
        <title>Genomic Encyclopedia of Type Strains, Phase IV (KMG-IV): sequencing the most valuable type-strain genomes for metagenomic binning, comparative biology and taxonomic classification.</title>
        <authorList>
            <person name="Goeker M."/>
        </authorList>
    </citation>
    <scope>NUCLEOTIDE SEQUENCE [LARGE SCALE GENOMIC DNA]</scope>
    <source>
        <strain evidence="1 2">DSM 29780</strain>
    </source>
</reference>
<dbReference type="Pfam" id="PF13692">
    <property type="entry name" value="Glyco_trans_1_4"/>
    <property type="match status" value="1"/>
</dbReference>
<dbReference type="Gene3D" id="3.40.50.2000">
    <property type="entry name" value="Glycogen Phosphorylase B"/>
    <property type="match status" value="2"/>
</dbReference>
<comment type="caution">
    <text evidence="1">The sequence shown here is derived from an EMBL/GenBank/DDBJ whole genome shotgun (WGS) entry which is preliminary data.</text>
</comment>
<accession>A0ABV2J3V2</accession>
<dbReference type="PANTHER" id="PTHR12526:SF595">
    <property type="entry name" value="BLL5217 PROTEIN"/>
    <property type="match status" value="1"/>
</dbReference>
<evidence type="ECO:0000313" key="1">
    <source>
        <dbReference type="EMBL" id="MET3615398.1"/>
    </source>
</evidence>
<keyword evidence="2" id="KW-1185">Reference proteome</keyword>
<dbReference type="SUPFAM" id="SSF53756">
    <property type="entry name" value="UDP-Glycosyltransferase/glycogen phosphorylase"/>
    <property type="match status" value="1"/>
</dbReference>
<dbReference type="PANTHER" id="PTHR12526">
    <property type="entry name" value="GLYCOSYLTRANSFERASE"/>
    <property type="match status" value="1"/>
</dbReference>
<name>A0ABV2J3V2_9HYPH</name>
<dbReference type="Proteomes" id="UP001549047">
    <property type="component" value="Unassembled WGS sequence"/>
</dbReference>
<sequence length="328" mass="35834">MHIGLFVDSKLPPERYGGTERVVLWLGRALIELGHKVTYFAHAGSRVDFAEVRPAHAPGPSASVLPADLSILHYHGGVVPEEPGVPVCQTVHGNSRLALTYHQNSIFVSDNHARNHNATAFVHNGMDATGLPEPDFSAGNGPFVFLAKAAWKAKNVKGAIAVAGMAGGRIEVLGGSRLNLKMGFRLTLDPRARFHGMVGDTEKSRYLRHSRGLIFPVLWNEPFGVAVAEAMYFGTPVFATPYGSLPELVTPETGHLSASASELAEAARDPARYDRRAIHAHWQNHFSARQMALKYIDYYQRILDGETLHPGPIKAPATRTSELMPWLP</sequence>
<proteinExistence type="predicted"/>
<organism evidence="1 2">
    <name type="scientific">Rhizobium aquaticum</name>
    <dbReference type="NCBI Taxonomy" id="1549636"/>
    <lineage>
        <taxon>Bacteria</taxon>
        <taxon>Pseudomonadati</taxon>
        <taxon>Pseudomonadota</taxon>
        <taxon>Alphaproteobacteria</taxon>
        <taxon>Hyphomicrobiales</taxon>
        <taxon>Rhizobiaceae</taxon>
        <taxon>Rhizobium/Agrobacterium group</taxon>
        <taxon>Rhizobium</taxon>
    </lineage>
</organism>
<protein>
    <submittedName>
        <fullName evidence="1">Glycosyltransferase involved in cell wall biosynthesis</fullName>
    </submittedName>
</protein>
<dbReference type="RefSeq" id="WP_354557876.1">
    <property type="nucleotide sequence ID" value="NZ_JBEPMB010000007.1"/>
</dbReference>
<evidence type="ECO:0000313" key="2">
    <source>
        <dbReference type="Proteomes" id="UP001549047"/>
    </source>
</evidence>
<dbReference type="EMBL" id="JBEPMB010000007">
    <property type="protein sequence ID" value="MET3615398.1"/>
    <property type="molecule type" value="Genomic_DNA"/>
</dbReference>
<gene>
    <name evidence="1" type="ORF">ABID16_003742</name>
</gene>